<feature type="compositionally biased region" description="Low complexity" evidence="1">
    <location>
        <begin position="727"/>
        <end position="738"/>
    </location>
</feature>
<reference evidence="3 4" key="1">
    <citation type="journal article" date="2018" name="Mol. Biol. Evol.">
        <title>Broad Genomic Sampling Reveals a Smut Pathogenic Ancestry of the Fungal Clade Ustilaginomycotina.</title>
        <authorList>
            <person name="Kijpornyongpan T."/>
            <person name="Mondo S.J."/>
            <person name="Barry K."/>
            <person name="Sandor L."/>
            <person name="Lee J."/>
            <person name="Lipzen A."/>
            <person name="Pangilinan J."/>
            <person name="LaButti K."/>
            <person name="Hainaut M."/>
            <person name="Henrissat B."/>
            <person name="Grigoriev I.V."/>
            <person name="Spatafora J.W."/>
            <person name="Aime M.C."/>
        </authorList>
    </citation>
    <scope>NUCLEOTIDE SEQUENCE [LARGE SCALE GENOMIC DNA]</scope>
    <source>
        <strain evidence="3 4">MCA 4718</strain>
    </source>
</reference>
<feature type="compositionally biased region" description="Polar residues" evidence="1">
    <location>
        <begin position="745"/>
        <end position="763"/>
    </location>
</feature>
<feature type="compositionally biased region" description="Low complexity" evidence="1">
    <location>
        <begin position="615"/>
        <end position="625"/>
    </location>
</feature>
<feature type="transmembrane region" description="Helical" evidence="2">
    <location>
        <begin position="481"/>
        <end position="506"/>
    </location>
</feature>
<dbReference type="RefSeq" id="XP_025351366.1">
    <property type="nucleotide sequence ID" value="XM_025489832.1"/>
</dbReference>
<feature type="compositionally biased region" description="Basic and acidic residues" evidence="1">
    <location>
        <begin position="514"/>
        <end position="524"/>
    </location>
</feature>
<organism evidence="3 4">
    <name type="scientific">Pseudomicrostroma glucosiphilum</name>
    <dbReference type="NCBI Taxonomy" id="1684307"/>
    <lineage>
        <taxon>Eukaryota</taxon>
        <taxon>Fungi</taxon>
        <taxon>Dikarya</taxon>
        <taxon>Basidiomycota</taxon>
        <taxon>Ustilaginomycotina</taxon>
        <taxon>Exobasidiomycetes</taxon>
        <taxon>Microstromatales</taxon>
        <taxon>Microstromatales incertae sedis</taxon>
        <taxon>Pseudomicrostroma</taxon>
    </lineage>
</organism>
<feature type="compositionally biased region" description="Low complexity" evidence="1">
    <location>
        <begin position="908"/>
        <end position="921"/>
    </location>
</feature>
<feature type="region of interest" description="Disordered" evidence="1">
    <location>
        <begin position="328"/>
        <end position="371"/>
    </location>
</feature>
<evidence type="ECO:0000313" key="3">
    <source>
        <dbReference type="EMBL" id="PWN24206.1"/>
    </source>
</evidence>
<feature type="region of interest" description="Disordered" evidence="1">
    <location>
        <begin position="514"/>
        <end position="555"/>
    </location>
</feature>
<keyword evidence="2" id="KW-1133">Transmembrane helix</keyword>
<name>A0A316UG25_9BASI</name>
<dbReference type="Proteomes" id="UP000245942">
    <property type="component" value="Unassembled WGS sequence"/>
</dbReference>
<feature type="transmembrane region" description="Helical" evidence="2">
    <location>
        <begin position="202"/>
        <end position="226"/>
    </location>
</feature>
<dbReference type="AlphaFoldDB" id="A0A316UG25"/>
<feature type="compositionally biased region" description="Low complexity" evidence="1">
    <location>
        <begin position="683"/>
        <end position="695"/>
    </location>
</feature>
<feature type="compositionally biased region" description="Low complexity" evidence="1">
    <location>
        <begin position="352"/>
        <end position="369"/>
    </location>
</feature>
<feature type="transmembrane region" description="Helical" evidence="2">
    <location>
        <begin position="438"/>
        <end position="461"/>
    </location>
</feature>
<evidence type="ECO:0000256" key="1">
    <source>
        <dbReference type="SAM" id="MobiDB-lite"/>
    </source>
</evidence>
<feature type="compositionally biased region" description="Basic and acidic residues" evidence="1">
    <location>
        <begin position="531"/>
        <end position="541"/>
    </location>
</feature>
<dbReference type="EMBL" id="KZ819321">
    <property type="protein sequence ID" value="PWN24206.1"/>
    <property type="molecule type" value="Genomic_DNA"/>
</dbReference>
<protein>
    <submittedName>
        <fullName evidence="3">Uncharacterized protein</fullName>
    </submittedName>
</protein>
<feature type="transmembrane region" description="Helical" evidence="2">
    <location>
        <begin position="157"/>
        <end position="182"/>
    </location>
</feature>
<feature type="transmembrane region" description="Helical" evidence="2">
    <location>
        <begin position="109"/>
        <end position="133"/>
    </location>
</feature>
<accession>A0A316UG25</accession>
<keyword evidence="2" id="KW-0472">Membrane</keyword>
<feature type="compositionally biased region" description="Low complexity" evidence="1">
    <location>
        <begin position="858"/>
        <end position="868"/>
    </location>
</feature>
<evidence type="ECO:0000313" key="4">
    <source>
        <dbReference type="Proteomes" id="UP000245942"/>
    </source>
</evidence>
<feature type="compositionally biased region" description="Polar residues" evidence="1">
    <location>
        <begin position="977"/>
        <end position="986"/>
    </location>
</feature>
<gene>
    <name evidence="3" type="ORF">BCV69DRAFT_23026</name>
</gene>
<dbReference type="GeneID" id="37011566"/>
<sequence>MGQQTSPWSFHDDYALVQPVAGQSGHGHFPPQILLALIQDPPSPAALQELLDFMSGFFYLRLTRAFYIGFVVGLSILAVTVLTGLGVCAHRLKQRKLWFLRFERRARGLYIVPNALNAFMLCEISFGVAWILYGTNIYLAYAKRYTWFHTQLEAFGIFLWFSLYLGVLCAAVGSFFSVPGALDGGSGSAPTLFHQIMGRPMVINTISVGLPVLLLSFLTPVCVLAQKARTRQYNHFGDFASRIEDTITTDSLTSASALSYLSEASLIWSQSAEQRWTSIGFAGWAAFYGVLLIYYLVTGGYMLLVIKRQVDASKVLVDKEQHFQQSLLAQSQPAVPSPVPEEVPRLDCDVESPATSDSSSPSTLYSSPQTEKKIISDSDIEASAAAVTLKTSVASPASKRESLPIPQQTTQSVRPASRLQRDSALVLRWKYLRRCYNTLLLMFVGIAAVVGVAIATATWYAGFTTSAWLEGPDSAAYNLGAFALVVTWARVLFGTATVGAVCFRFFDNAEAKGSSRENSNRRESQGAGTENRNRDSLRRDTMSLGASNPPRQREMSAPLDFVRSRLASVPEIFAPQQSNVLESPTTSRRGVLFELASPTASTGGIMMLPSEETKAASSSSETPAKTAKRILSNMARSPSKSSDRRGRSDFATTSFPQDVTRGTIEEDDIDDVPVYKTSSQILYPYGYPASPPSAYDPERRRASFAPGPPPDRALPTPVQRDSKRPESAGSSSSSMTFSPDRRRSSATGMTLRGRNSITAQGQRRASVHADLTSSSNPSLPSFGPPQGRRRSSRSGTEASSPAKPGASNALALEGVLAPAAFSSPSPAPLFRTDWNGFTEKTFLGHQGGLSPPPPKRPQAPAMTTNSSQTRRKRSSRTSPPTTASSDDTDSQFRLTPGEDGLMTQTMKSESGSSSPDRASPSAKRKHRSRASPPAPSSPTKGSAKSALEKGASMPLESPVDGEARQPVTDTPEEKATDSANSSYHFS</sequence>
<feature type="transmembrane region" description="Helical" evidence="2">
    <location>
        <begin position="281"/>
        <end position="304"/>
    </location>
</feature>
<keyword evidence="4" id="KW-1185">Reference proteome</keyword>
<dbReference type="OrthoDB" id="3359721at2759"/>
<evidence type="ECO:0000256" key="2">
    <source>
        <dbReference type="SAM" id="Phobius"/>
    </source>
</evidence>
<proteinExistence type="predicted"/>
<feature type="region of interest" description="Disordered" evidence="1">
    <location>
        <begin position="611"/>
        <end position="806"/>
    </location>
</feature>
<keyword evidence="2" id="KW-0812">Transmembrane</keyword>
<feature type="region of interest" description="Disordered" evidence="1">
    <location>
        <begin position="840"/>
        <end position="986"/>
    </location>
</feature>
<feature type="compositionally biased region" description="Low complexity" evidence="1">
    <location>
        <begin position="876"/>
        <end position="885"/>
    </location>
</feature>
<feature type="transmembrane region" description="Helical" evidence="2">
    <location>
        <begin position="65"/>
        <end position="88"/>
    </location>
</feature>